<proteinExistence type="predicted"/>
<accession>A0A6A5Y1L9</accession>
<dbReference type="EMBL" id="ML978067">
    <property type="protein sequence ID" value="KAF2019372.1"/>
    <property type="molecule type" value="Genomic_DNA"/>
</dbReference>
<sequence length="71" mass="7820">MRLKPNLTHAHQVSRPRGPTSLQRNGKHGVLNLPPATCTCGCAIACALSLSIQNNTLSRNERYSYLEDTSR</sequence>
<evidence type="ECO:0000313" key="3">
    <source>
        <dbReference type="Proteomes" id="UP000799778"/>
    </source>
</evidence>
<dbReference type="AlphaFoldDB" id="A0A6A5Y1L9"/>
<protein>
    <submittedName>
        <fullName evidence="2">Uncharacterized protein</fullName>
    </submittedName>
</protein>
<dbReference type="Proteomes" id="UP000799778">
    <property type="component" value="Unassembled WGS sequence"/>
</dbReference>
<name>A0A6A5Y1L9_9PLEO</name>
<reference evidence="2" key="1">
    <citation type="journal article" date="2020" name="Stud. Mycol.">
        <title>101 Dothideomycetes genomes: a test case for predicting lifestyles and emergence of pathogens.</title>
        <authorList>
            <person name="Haridas S."/>
            <person name="Albert R."/>
            <person name="Binder M."/>
            <person name="Bloem J."/>
            <person name="Labutti K."/>
            <person name="Salamov A."/>
            <person name="Andreopoulos B."/>
            <person name="Baker S."/>
            <person name="Barry K."/>
            <person name="Bills G."/>
            <person name="Bluhm B."/>
            <person name="Cannon C."/>
            <person name="Castanera R."/>
            <person name="Culley D."/>
            <person name="Daum C."/>
            <person name="Ezra D."/>
            <person name="Gonzalez J."/>
            <person name="Henrissat B."/>
            <person name="Kuo A."/>
            <person name="Liang C."/>
            <person name="Lipzen A."/>
            <person name="Lutzoni F."/>
            <person name="Magnuson J."/>
            <person name="Mondo S."/>
            <person name="Nolan M."/>
            <person name="Ohm R."/>
            <person name="Pangilinan J."/>
            <person name="Park H.-J."/>
            <person name="Ramirez L."/>
            <person name="Alfaro M."/>
            <person name="Sun H."/>
            <person name="Tritt A."/>
            <person name="Yoshinaga Y."/>
            <person name="Zwiers L.-H."/>
            <person name="Turgeon B."/>
            <person name="Goodwin S."/>
            <person name="Spatafora J."/>
            <person name="Crous P."/>
            <person name="Grigoriev I."/>
        </authorList>
    </citation>
    <scope>NUCLEOTIDE SEQUENCE</scope>
    <source>
        <strain evidence="2">CBS 175.79</strain>
    </source>
</reference>
<organism evidence="2 3">
    <name type="scientific">Aaosphaeria arxii CBS 175.79</name>
    <dbReference type="NCBI Taxonomy" id="1450172"/>
    <lineage>
        <taxon>Eukaryota</taxon>
        <taxon>Fungi</taxon>
        <taxon>Dikarya</taxon>
        <taxon>Ascomycota</taxon>
        <taxon>Pezizomycotina</taxon>
        <taxon>Dothideomycetes</taxon>
        <taxon>Pleosporomycetidae</taxon>
        <taxon>Pleosporales</taxon>
        <taxon>Pleosporales incertae sedis</taxon>
        <taxon>Aaosphaeria</taxon>
    </lineage>
</organism>
<feature type="region of interest" description="Disordered" evidence="1">
    <location>
        <begin position="1"/>
        <end position="28"/>
    </location>
</feature>
<gene>
    <name evidence="2" type="ORF">BU24DRAFT_418987</name>
</gene>
<evidence type="ECO:0000313" key="2">
    <source>
        <dbReference type="EMBL" id="KAF2019372.1"/>
    </source>
</evidence>
<keyword evidence="3" id="KW-1185">Reference proteome</keyword>
<dbReference type="RefSeq" id="XP_033387711.1">
    <property type="nucleotide sequence ID" value="XM_033527103.1"/>
</dbReference>
<evidence type="ECO:0000256" key="1">
    <source>
        <dbReference type="SAM" id="MobiDB-lite"/>
    </source>
</evidence>
<dbReference type="GeneID" id="54284500"/>